<dbReference type="FunFam" id="1.25.40.10:FF:000090">
    <property type="entry name" value="Pentatricopeptide repeat-containing protein, chloroplastic"/>
    <property type="match status" value="1"/>
</dbReference>
<keyword evidence="4" id="KW-1185">Reference proteome</keyword>
<sequence>MAATVQQLPSCGIAIDPSPRHPDFSYALGREPLWTDSWSHGDLRSQDHLSADSVVASLIACIRNKDLARGTTIHDDLAQHGLLKRYSDALVTMYAKCGELGKAKAVLDQHKSGDAIAWTTLISGYVRKGQAQNALNSLEKMQLEGVLPNAVAYVSALKACAIIRAAAKGKQIHDEIVRQGLLQNNVALGGALVDMYCKCGDVSEARRVLQELPCRNVISWNALVAGYVQEGEAEQALNCLELMQHEGIFPDAVTYACALKACARIKASGMGKQIHEEIVRQGLLQNDVVLGNVLMDMYCKCGNLSEAQQVLKKLTSRDVISWNTIIAGYTQEGEAEQALFCLEQMQREGILPDSVTHTCALKACATIKEVSKGKQIHEEIARQGLLQNNAVLGCALVDVYAKSGDVSEARRVLLELPSRNVTSWNALIAGYTQEGEAEHALKCLEEMQHEGIFPDVVTYMCVLKACASIKAALRGIQIHQEIVRQGLLQNNVALGGALVDMYAKCGNIFDARRVLQEYPCQNVVAWSALIAGCVQQGEAEQALDCLEQMWREGIHPDAVTYACTLQACAVMKAVDRGKQIHKEIVRQGLLWNHIMLGNTLVDMYAKCGDVSTGRRVLEELPSRNVVTWSTLIAGYVQEGEADQALDCLEQMQQEGILPDAITYACALRACATIRAVRRGKHIHEEIVRQGLLQNNLILGNVLVEMYAKCGHVTEARRVLEELPFRNVVSWSVLIAGYAQEGEAEEALNCLEQMQHEGILPDVVTFACILNVCNHHGLLEDAQELFFNMSTKFGVKPNLECYTCMIDLFGRSGHLEKAARLIQEMPSSDHTMIWHAMLDACRKQADVTMGEWAFEQAVKLDKSDRSAYMLMANVYAAVGVEGKAKSMEAMRMRNMT</sequence>
<feature type="repeat" description="PPR" evidence="2">
    <location>
        <begin position="420"/>
        <end position="454"/>
    </location>
</feature>
<dbReference type="GO" id="GO:0003729">
    <property type="term" value="F:mRNA binding"/>
    <property type="evidence" value="ECO:0007669"/>
    <property type="project" value="UniProtKB-ARBA"/>
</dbReference>
<dbReference type="InterPro" id="IPR046960">
    <property type="entry name" value="PPR_At4g14850-like_plant"/>
</dbReference>
<dbReference type="PANTHER" id="PTHR47926:SF382">
    <property type="entry name" value="PENTACOTRIPEPTIDE-REPEAT REGION OF PRORP DOMAIN-CONTAINING PROTEIN"/>
    <property type="match status" value="1"/>
</dbReference>
<feature type="repeat" description="PPR" evidence="2">
    <location>
        <begin position="216"/>
        <end position="250"/>
    </location>
</feature>
<dbReference type="EMBL" id="JABFUD020000023">
    <property type="protein sequence ID" value="KAI5061660.1"/>
    <property type="molecule type" value="Genomic_DNA"/>
</dbReference>
<dbReference type="SUPFAM" id="SSF48452">
    <property type="entry name" value="TPR-like"/>
    <property type="match status" value="2"/>
</dbReference>
<keyword evidence="1" id="KW-0677">Repeat</keyword>
<dbReference type="Proteomes" id="UP000886520">
    <property type="component" value="Chromosome 23"/>
</dbReference>
<evidence type="ECO:0000313" key="4">
    <source>
        <dbReference type="Proteomes" id="UP000886520"/>
    </source>
</evidence>
<feature type="repeat" description="PPR" evidence="2">
    <location>
        <begin position="114"/>
        <end position="148"/>
    </location>
</feature>
<reference evidence="3" key="1">
    <citation type="submission" date="2021-01" db="EMBL/GenBank/DDBJ databases">
        <title>Adiantum capillus-veneris genome.</title>
        <authorList>
            <person name="Fang Y."/>
            <person name="Liao Q."/>
        </authorList>
    </citation>
    <scope>NUCLEOTIDE SEQUENCE</scope>
    <source>
        <strain evidence="3">H3</strain>
        <tissue evidence="3">Leaf</tissue>
    </source>
</reference>
<feature type="repeat" description="PPR" evidence="2">
    <location>
        <begin position="318"/>
        <end position="352"/>
    </location>
</feature>
<feature type="repeat" description="PPR" evidence="2">
    <location>
        <begin position="287"/>
        <end position="317"/>
    </location>
</feature>
<feature type="repeat" description="PPR" evidence="2">
    <location>
        <begin position="624"/>
        <end position="658"/>
    </location>
</feature>
<proteinExistence type="predicted"/>
<dbReference type="Pfam" id="PF12854">
    <property type="entry name" value="PPR_1"/>
    <property type="match status" value="1"/>
</dbReference>
<feature type="repeat" description="PPR" evidence="2">
    <location>
        <begin position="726"/>
        <end position="760"/>
    </location>
</feature>
<evidence type="ECO:0000313" key="3">
    <source>
        <dbReference type="EMBL" id="KAI5061660.1"/>
    </source>
</evidence>
<dbReference type="FunFam" id="1.25.40.10:FF:000073">
    <property type="entry name" value="Pentatricopeptide repeat-containing protein chloroplastic"/>
    <property type="match status" value="1"/>
</dbReference>
<name>A0A9D4Z5A7_ADICA</name>
<dbReference type="Pfam" id="PF01535">
    <property type="entry name" value="PPR"/>
    <property type="match status" value="1"/>
</dbReference>
<dbReference type="PROSITE" id="PS51375">
    <property type="entry name" value="PPR"/>
    <property type="match status" value="10"/>
</dbReference>
<gene>
    <name evidence="3" type="ORF">GOP47_0024165</name>
</gene>
<feature type="repeat" description="PPR" evidence="2">
    <location>
        <begin position="761"/>
        <end position="796"/>
    </location>
</feature>
<comment type="caution">
    <text evidence="3">The sequence shown here is derived from an EMBL/GenBank/DDBJ whole genome shotgun (WGS) entry which is preliminary data.</text>
</comment>
<dbReference type="NCBIfam" id="TIGR00756">
    <property type="entry name" value="PPR"/>
    <property type="match status" value="8"/>
</dbReference>
<evidence type="ECO:0008006" key="5">
    <source>
        <dbReference type="Google" id="ProtNLM"/>
    </source>
</evidence>
<dbReference type="FunFam" id="1.25.40.10:FF:000031">
    <property type="entry name" value="Pentatricopeptide repeat-containing protein mitochondrial"/>
    <property type="match status" value="3"/>
</dbReference>
<dbReference type="FunFam" id="1.25.40.10:FF:000227">
    <property type="entry name" value="Pentatricopeptide repeat-containing protein At3g13880"/>
    <property type="match status" value="1"/>
</dbReference>
<accession>A0A9D4Z5A7</accession>
<dbReference type="InterPro" id="IPR011990">
    <property type="entry name" value="TPR-like_helical_dom_sf"/>
</dbReference>
<evidence type="ECO:0000256" key="2">
    <source>
        <dbReference type="PROSITE-ProRule" id="PRU00708"/>
    </source>
</evidence>
<dbReference type="InterPro" id="IPR002885">
    <property type="entry name" value="PPR_rpt"/>
</dbReference>
<organism evidence="3 4">
    <name type="scientific">Adiantum capillus-veneris</name>
    <name type="common">Maidenhair fern</name>
    <dbReference type="NCBI Taxonomy" id="13818"/>
    <lineage>
        <taxon>Eukaryota</taxon>
        <taxon>Viridiplantae</taxon>
        <taxon>Streptophyta</taxon>
        <taxon>Embryophyta</taxon>
        <taxon>Tracheophyta</taxon>
        <taxon>Polypodiopsida</taxon>
        <taxon>Polypodiidae</taxon>
        <taxon>Polypodiales</taxon>
        <taxon>Pteridineae</taxon>
        <taxon>Pteridaceae</taxon>
        <taxon>Vittarioideae</taxon>
        <taxon>Adiantum</taxon>
    </lineage>
</organism>
<dbReference type="GO" id="GO:0009451">
    <property type="term" value="P:RNA modification"/>
    <property type="evidence" value="ECO:0007669"/>
    <property type="project" value="InterPro"/>
</dbReference>
<evidence type="ECO:0000256" key="1">
    <source>
        <dbReference type="ARBA" id="ARBA00022737"/>
    </source>
</evidence>
<protein>
    <recommendedName>
        <fullName evidence="5">Pentatricopeptide repeat-containing protein</fullName>
    </recommendedName>
</protein>
<feature type="repeat" description="PPR" evidence="2">
    <location>
        <begin position="522"/>
        <end position="556"/>
    </location>
</feature>
<feature type="repeat" description="PPR" evidence="2">
    <location>
        <begin position="797"/>
        <end position="831"/>
    </location>
</feature>
<dbReference type="Gene3D" id="1.25.40.10">
    <property type="entry name" value="Tetratricopeptide repeat domain"/>
    <property type="match status" value="7"/>
</dbReference>
<dbReference type="Pfam" id="PF13041">
    <property type="entry name" value="PPR_2"/>
    <property type="match status" value="7"/>
</dbReference>
<dbReference type="AlphaFoldDB" id="A0A9D4Z5A7"/>
<dbReference type="PANTHER" id="PTHR47926">
    <property type="entry name" value="PENTATRICOPEPTIDE REPEAT-CONTAINING PROTEIN"/>
    <property type="match status" value="1"/>
</dbReference>
<dbReference type="OrthoDB" id="5588846at2759"/>